<comment type="caution">
    <text evidence="1">The sequence shown here is derived from an EMBL/GenBank/DDBJ whole genome shotgun (WGS) entry which is preliminary data.</text>
</comment>
<keyword evidence="2" id="KW-1185">Reference proteome</keyword>
<evidence type="ECO:0000313" key="1">
    <source>
        <dbReference type="EMBL" id="RBP47020.1"/>
    </source>
</evidence>
<dbReference type="EMBL" id="QNRT01000012">
    <property type="protein sequence ID" value="RBP47020.1"/>
    <property type="molecule type" value="Genomic_DNA"/>
</dbReference>
<proteinExistence type="predicted"/>
<gene>
    <name evidence="1" type="ORF">DFR28_1124</name>
</gene>
<evidence type="ECO:0000313" key="2">
    <source>
        <dbReference type="Proteomes" id="UP000253083"/>
    </source>
</evidence>
<dbReference type="InParanoid" id="A0A395JFC3"/>
<reference evidence="1 2" key="1">
    <citation type="submission" date="2018-06" db="EMBL/GenBank/DDBJ databases">
        <title>Genomic Encyclopedia of Type Strains, Phase IV (KMG-IV): sequencing the most valuable type-strain genomes for metagenomic binning, comparative biology and taxonomic classification.</title>
        <authorList>
            <person name="Goeker M."/>
        </authorList>
    </citation>
    <scope>NUCLEOTIDE SEQUENCE [LARGE SCALE GENOMIC DNA]</scope>
    <source>
        <strain evidence="1 2">DSM 24032</strain>
    </source>
</reference>
<dbReference type="Proteomes" id="UP000253083">
    <property type="component" value="Unassembled WGS sequence"/>
</dbReference>
<organism evidence="1 2">
    <name type="scientific">Arenicella xantha</name>
    <dbReference type="NCBI Taxonomy" id="644221"/>
    <lineage>
        <taxon>Bacteria</taxon>
        <taxon>Pseudomonadati</taxon>
        <taxon>Pseudomonadota</taxon>
        <taxon>Gammaproteobacteria</taxon>
        <taxon>Arenicellales</taxon>
        <taxon>Arenicellaceae</taxon>
        <taxon>Arenicella</taxon>
    </lineage>
</organism>
<protein>
    <submittedName>
        <fullName evidence="1">Uncharacterized protein</fullName>
    </submittedName>
</protein>
<accession>A0A395JFC3</accession>
<name>A0A395JFC3_9GAMM</name>
<dbReference type="RefSeq" id="WP_147251072.1">
    <property type="nucleotide sequence ID" value="NZ_QNRT01000012.1"/>
</dbReference>
<sequence>MTDIAFESPERYLQSLREKWLLSEEAESALKGNQISHSSKFTIDSKTWNQEIYSDSSSTKKFVIFEVSRKNILGREHHCLGCEIIEGKYSLVTNEQLWKEGIP</sequence>
<dbReference type="AlphaFoldDB" id="A0A395JFC3"/>